<organism evidence="1 2">
    <name type="scientific">Candidatus Zymogenus saltonus</name>
    <dbReference type="NCBI Taxonomy" id="2844893"/>
    <lineage>
        <taxon>Bacteria</taxon>
        <taxon>Deltaproteobacteria</taxon>
        <taxon>Candidatus Zymogenia</taxon>
        <taxon>Candidatus Zymogeniales</taxon>
        <taxon>Candidatus Zymogenaceae</taxon>
        <taxon>Candidatus Zymogenus</taxon>
    </lineage>
</organism>
<dbReference type="Proteomes" id="UP000809273">
    <property type="component" value="Unassembled WGS sequence"/>
</dbReference>
<dbReference type="SUPFAM" id="SSF54285">
    <property type="entry name" value="MoaD/ThiS"/>
    <property type="match status" value="1"/>
</dbReference>
<dbReference type="Gene3D" id="3.10.20.30">
    <property type="match status" value="1"/>
</dbReference>
<dbReference type="InterPro" id="IPR012675">
    <property type="entry name" value="Beta-grasp_dom_sf"/>
</dbReference>
<dbReference type="AlphaFoldDB" id="A0A9D8PN28"/>
<evidence type="ECO:0000313" key="1">
    <source>
        <dbReference type="EMBL" id="MBN1572764.1"/>
    </source>
</evidence>
<dbReference type="InterPro" id="IPR003749">
    <property type="entry name" value="ThiS/MoaD-like"/>
</dbReference>
<dbReference type="InterPro" id="IPR016155">
    <property type="entry name" value="Mopterin_synth/thiamin_S_b"/>
</dbReference>
<reference evidence="1" key="1">
    <citation type="journal article" date="2021" name="Environ. Microbiol.">
        <title>Genomic characterization of three novel Desulfobacterota classes expand the metabolic and phylogenetic diversity of the phylum.</title>
        <authorList>
            <person name="Murphy C.L."/>
            <person name="Biggerstaff J."/>
            <person name="Eichhorn A."/>
            <person name="Ewing E."/>
            <person name="Shahan R."/>
            <person name="Soriano D."/>
            <person name="Stewart S."/>
            <person name="VanMol K."/>
            <person name="Walker R."/>
            <person name="Walters P."/>
            <person name="Elshahed M.S."/>
            <person name="Youssef N.H."/>
        </authorList>
    </citation>
    <scope>NUCLEOTIDE SEQUENCE</scope>
    <source>
        <strain evidence="1">Zod_Metabat.24</strain>
    </source>
</reference>
<reference evidence="1" key="2">
    <citation type="submission" date="2021-01" db="EMBL/GenBank/DDBJ databases">
        <authorList>
            <person name="Hahn C.R."/>
            <person name="Youssef N.H."/>
            <person name="Elshahed M."/>
        </authorList>
    </citation>
    <scope>NUCLEOTIDE SEQUENCE</scope>
    <source>
        <strain evidence="1">Zod_Metabat.24</strain>
    </source>
</reference>
<protein>
    <submittedName>
        <fullName evidence="1">MoaD/ThiS family protein</fullName>
    </submittedName>
</protein>
<sequence length="78" mass="8267">MKVEVKLFAGFRKHTPEEAQNSFFMDVPHGSTVGDIVASLGLPADVKKIIFVNGVHGDSTTSLKSNDRVGIFPPVAGG</sequence>
<dbReference type="CDD" id="cd17040">
    <property type="entry name" value="Ubl_MoaD_like"/>
    <property type="match status" value="1"/>
</dbReference>
<dbReference type="EMBL" id="JAFGIX010000028">
    <property type="protein sequence ID" value="MBN1572764.1"/>
    <property type="molecule type" value="Genomic_DNA"/>
</dbReference>
<dbReference type="Pfam" id="PF02597">
    <property type="entry name" value="ThiS"/>
    <property type="match status" value="1"/>
</dbReference>
<proteinExistence type="predicted"/>
<accession>A0A9D8PN28</accession>
<gene>
    <name evidence="1" type="ORF">JW984_06140</name>
</gene>
<evidence type="ECO:0000313" key="2">
    <source>
        <dbReference type="Proteomes" id="UP000809273"/>
    </source>
</evidence>
<name>A0A9D8PN28_9DELT</name>
<comment type="caution">
    <text evidence="1">The sequence shown here is derived from an EMBL/GenBank/DDBJ whole genome shotgun (WGS) entry which is preliminary data.</text>
</comment>